<dbReference type="Pfam" id="PF01494">
    <property type="entry name" value="FAD_binding_3"/>
    <property type="match status" value="1"/>
</dbReference>
<sequence length="440" mass="49262">MLLEKAGIPYDIYERALEVKQLGSGMTLNATIAPMLRQVNLFDEFVSLSKRVPSIQIAREDRTFDFSITGGFDQAMERYGGETRLISRPVLYDLFLRQVPKERIHLNTKIVKVEQDKNDVRIHCEDGSIIIGDILVGADGAHSTIRKNIYAQLKEEGALPPQDDMPLPFNTVCLVGQTRQLTPEEIPFLAEKECQFVRIVGDNKPYAWNTFTTTQGTLCWSLVRFLEGESSKEDDSFRDSEWGSETAEEMCEQVGDFPVIAGGDKKLTVGDLINWTPKELISKVMLEEKVFQTWYSGRTVLMGDACHKFNPSGGAGAGNAIHDAIVLANHIHALSLRPAVDKVEKAFEAYKIERIEWVEKAFATSNMAQSLVGQGIKPTILRFVMRNMPEFMKQRAAEQMFTYRPQVAFLPLDDTPVLVKPAPQHSGAIKKVASLNMASS</sequence>
<keyword evidence="2" id="KW-0285">Flavoprotein</keyword>
<evidence type="ECO:0000256" key="3">
    <source>
        <dbReference type="ARBA" id="ARBA00022827"/>
    </source>
</evidence>
<dbReference type="GO" id="GO:0004497">
    <property type="term" value="F:monooxygenase activity"/>
    <property type="evidence" value="ECO:0007669"/>
    <property type="project" value="InterPro"/>
</dbReference>
<evidence type="ECO:0000256" key="1">
    <source>
        <dbReference type="ARBA" id="ARBA00007992"/>
    </source>
</evidence>
<keyword evidence="4" id="KW-0560">Oxidoreductase</keyword>
<evidence type="ECO:0000256" key="4">
    <source>
        <dbReference type="ARBA" id="ARBA00023002"/>
    </source>
</evidence>
<dbReference type="InterPro" id="IPR002938">
    <property type="entry name" value="FAD-bd"/>
</dbReference>
<dbReference type="Proteomes" id="UP001194580">
    <property type="component" value="Unassembled WGS sequence"/>
</dbReference>
<dbReference type="PANTHER" id="PTHR47356">
    <property type="entry name" value="FAD-DEPENDENT MONOOXYGENASE ASQG-RELATED"/>
    <property type="match status" value="1"/>
</dbReference>
<comment type="similarity">
    <text evidence="1">Belongs to the paxM FAD-dependent monooxygenase family.</text>
</comment>
<name>A0AAD4DCP5_9FUNG</name>
<dbReference type="AlphaFoldDB" id="A0AAD4DCP5"/>
<organism evidence="6 7">
    <name type="scientific">Linnemannia exigua</name>
    <dbReference type="NCBI Taxonomy" id="604196"/>
    <lineage>
        <taxon>Eukaryota</taxon>
        <taxon>Fungi</taxon>
        <taxon>Fungi incertae sedis</taxon>
        <taxon>Mucoromycota</taxon>
        <taxon>Mortierellomycotina</taxon>
        <taxon>Mortierellomycetes</taxon>
        <taxon>Mortierellales</taxon>
        <taxon>Mortierellaceae</taxon>
        <taxon>Linnemannia</taxon>
    </lineage>
</organism>
<dbReference type="InterPro" id="IPR036188">
    <property type="entry name" value="FAD/NAD-bd_sf"/>
</dbReference>
<gene>
    <name evidence="6" type="ORF">BGZ95_010918</name>
</gene>
<dbReference type="InterPro" id="IPR050562">
    <property type="entry name" value="FAD_mOase_fung"/>
</dbReference>
<keyword evidence="7" id="KW-1185">Reference proteome</keyword>
<keyword evidence="3" id="KW-0274">FAD</keyword>
<dbReference type="EMBL" id="JAAAIL010000773">
    <property type="protein sequence ID" value="KAG0273269.1"/>
    <property type="molecule type" value="Genomic_DNA"/>
</dbReference>
<dbReference type="GO" id="GO:0071949">
    <property type="term" value="F:FAD binding"/>
    <property type="evidence" value="ECO:0007669"/>
    <property type="project" value="InterPro"/>
</dbReference>
<evidence type="ECO:0000313" key="6">
    <source>
        <dbReference type="EMBL" id="KAG0273269.1"/>
    </source>
</evidence>
<evidence type="ECO:0000256" key="2">
    <source>
        <dbReference type="ARBA" id="ARBA00022630"/>
    </source>
</evidence>
<reference evidence="6" key="1">
    <citation type="journal article" date="2020" name="Fungal Divers.">
        <title>Resolving the Mortierellaceae phylogeny through synthesis of multi-gene phylogenetics and phylogenomics.</title>
        <authorList>
            <person name="Vandepol N."/>
            <person name="Liber J."/>
            <person name="Desiro A."/>
            <person name="Na H."/>
            <person name="Kennedy M."/>
            <person name="Barry K."/>
            <person name="Grigoriev I.V."/>
            <person name="Miller A.N."/>
            <person name="O'Donnell K."/>
            <person name="Stajich J.E."/>
            <person name="Bonito G."/>
        </authorList>
    </citation>
    <scope>NUCLEOTIDE SEQUENCE</scope>
    <source>
        <strain evidence="6">NRRL 28262</strain>
    </source>
</reference>
<accession>A0AAD4DCP5</accession>
<comment type="caution">
    <text evidence="6">The sequence shown here is derived from an EMBL/GenBank/DDBJ whole genome shotgun (WGS) entry which is preliminary data.</text>
</comment>
<proteinExistence type="inferred from homology"/>
<evidence type="ECO:0000313" key="7">
    <source>
        <dbReference type="Proteomes" id="UP001194580"/>
    </source>
</evidence>
<dbReference type="SUPFAM" id="SSF51905">
    <property type="entry name" value="FAD/NAD(P)-binding domain"/>
    <property type="match status" value="1"/>
</dbReference>
<dbReference type="PANTHER" id="PTHR47356:SF2">
    <property type="entry name" value="FAD-BINDING DOMAIN-CONTAINING PROTEIN-RELATED"/>
    <property type="match status" value="1"/>
</dbReference>
<dbReference type="Gene3D" id="3.50.50.60">
    <property type="entry name" value="FAD/NAD(P)-binding domain"/>
    <property type="match status" value="1"/>
</dbReference>
<feature type="domain" description="FAD-binding" evidence="5">
    <location>
        <begin position="281"/>
        <end position="360"/>
    </location>
</feature>
<evidence type="ECO:0000259" key="5">
    <source>
        <dbReference type="Pfam" id="PF01494"/>
    </source>
</evidence>
<protein>
    <recommendedName>
        <fullName evidence="5">FAD-binding domain-containing protein</fullName>
    </recommendedName>
</protein>